<dbReference type="InterPro" id="IPR029044">
    <property type="entry name" value="Nucleotide-diphossugar_trans"/>
</dbReference>
<reference evidence="5 6" key="1">
    <citation type="journal article" date="2020" name="Microorganisms">
        <title>Osmotic Adaptation and Compatible Solute Biosynthesis of Phototrophic Bacteria as Revealed from Genome Analyses.</title>
        <authorList>
            <person name="Imhoff J.F."/>
            <person name="Rahn T."/>
            <person name="Kunzel S."/>
            <person name="Keller A."/>
            <person name="Neulinger S.C."/>
        </authorList>
    </citation>
    <scope>NUCLEOTIDE SEQUENCE [LARGE SCALE GENOMIC DNA]</scope>
    <source>
        <strain evidence="5 6">DSM 9895</strain>
    </source>
</reference>
<evidence type="ECO:0000256" key="2">
    <source>
        <dbReference type="ARBA" id="ARBA00022676"/>
    </source>
</evidence>
<evidence type="ECO:0000259" key="4">
    <source>
        <dbReference type="Pfam" id="PF00535"/>
    </source>
</evidence>
<evidence type="ECO:0000313" key="5">
    <source>
        <dbReference type="EMBL" id="MBK1671010.1"/>
    </source>
</evidence>
<dbReference type="PANTHER" id="PTHR43179:SF12">
    <property type="entry name" value="GALACTOFURANOSYLTRANSFERASE GLFT2"/>
    <property type="match status" value="1"/>
</dbReference>
<evidence type="ECO:0000313" key="6">
    <source>
        <dbReference type="Proteomes" id="UP001296873"/>
    </source>
</evidence>
<feature type="domain" description="Glycosyltransferase 2-like" evidence="4">
    <location>
        <begin position="66"/>
        <end position="176"/>
    </location>
</feature>
<comment type="caution">
    <text evidence="5">The sequence shown here is derived from an EMBL/GenBank/DDBJ whole genome shotgun (WGS) entry which is preliminary data.</text>
</comment>
<comment type="similarity">
    <text evidence="1">Belongs to the glycosyltransferase 2 family.</text>
</comment>
<gene>
    <name evidence="5" type="ORF">CKO28_23670</name>
</gene>
<protein>
    <recommendedName>
        <fullName evidence="4">Glycosyltransferase 2-like domain-containing protein</fullName>
    </recommendedName>
</protein>
<name>A0ABS1DKG5_9PROT</name>
<keyword evidence="2" id="KW-0328">Glycosyltransferase</keyword>
<dbReference type="Proteomes" id="UP001296873">
    <property type="component" value="Unassembled WGS sequence"/>
</dbReference>
<sequence>MGSSARYTSVDRNVLHNRSTVKTVSGSSVLARRTYFRFGCSLWRRDMSAEPATVAITRSREPDWLLVNTLRHLARQSGVRLTVLVLDQQDSAVVRTKIEALQEPEVRFVYAPIAPCGISEARNRALQLCETDLLLYCDTDCSPDPLWAGELIAALAEPDVAIAGSRILPRWAARPLAVARSRLVQEMYSLLDFGPESLDVGKVVGCYAVRRSRLGGEAYFEDGRGRAGGTLRGGEETDLCRRLAARGQRVRYVGSALVWHEIQPERIRYRWLARRVFAQGRDRAGEGRAPQPSHKLAFSDLGALTFILPFYAAGYLRGRVSA</sequence>
<dbReference type="Pfam" id="PF00535">
    <property type="entry name" value="Glycos_transf_2"/>
    <property type="match status" value="1"/>
</dbReference>
<accession>A0ABS1DKG5</accession>
<dbReference type="Gene3D" id="3.90.550.10">
    <property type="entry name" value="Spore Coat Polysaccharide Biosynthesis Protein SpsA, Chain A"/>
    <property type="match status" value="1"/>
</dbReference>
<evidence type="ECO:0000256" key="1">
    <source>
        <dbReference type="ARBA" id="ARBA00006739"/>
    </source>
</evidence>
<dbReference type="PANTHER" id="PTHR43179">
    <property type="entry name" value="RHAMNOSYLTRANSFERASE WBBL"/>
    <property type="match status" value="1"/>
</dbReference>
<dbReference type="InterPro" id="IPR001173">
    <property type="entry name" value="Glyco_trans_2-like"/>
</dbReference>
<keyword evidence="6" id="KW-1185">Reference proteome</keyword>
<dbReference type="EMBL" id="NRRL01000136">
    <property type="protein sequence ID" value="MBK1671010.1"/>
    <property type="molecule type" value="Genomic_DNA"/>
</dbReference>
<proteinExistence type="inferred from homology"/>
<dbReference type="SUPFAM" id="SSF53448">
    <property type="entry name" value="Nucleotide-diphospho-sugar transferases"/>
    <property type="match status" value="1"/>
</dbReference>
<organism evidence="5 6">
    <name type="scientific">Rhodovibrio sodomensis</name>
    <dbReference type="NCBI Taxonomy" id="1088"/>
    <lineage>
        <taxon>Bacteria</taxon>
        <taxon>Pseudomonadati</taxon>
        <taxon>Pseudomonadota</taxon>
        <taxon>Alphaproteobacteria</taxon>
        <taxon>Rhodospirillales</taxon>
        <taxon>Rhodovibrionaceae</taxon>
        <taxon>Rhodovibrio</taxon>
    </lineage>
</organism>
<keyword evidence="3" id="KW-0808">Transferase</keyword>
<evidence type="ECO:0000256" key="3">
    <source>
        <dbReference type="ARBA" id="ARBA00022679"/>
    </source>
</evidence>